<dbReference type="CDD" id="cd06988">
    <property type="entry name" value="cupin_DddK"/>
    <property type="match status" value="1"/>
</dbReference>
<dbReference type="GO" id="GO:0046872">
    <property type="term" value="F:metal ion binding"/>
    <property type="evidence" value="ECO:0007669"/>
    <property type="project" value="UniProtKB-KW"/>
</dbReference>
<dbReference type="SUPFAM" id="SSF110857">
    <property type="entry name" value="Gamma-glutamyl cyclotransferase-like"/>
    <property type="match status" value="1"/>
</dbReference>
<dbReference type="Gene3D" id="2.60.120.10">
    <property type="entry name" value="Jelly Rolls"/>
    <property type="match status" value="1"/>
</dbReference>
<dbReference type="Pfam" id="PF07883">
    <property type="entry name" value="Cupin_2"/>
    <property type="match status" value="1"/>
</dbReference>
<dbReference type="AlphaFoldDB" id="A0A2K9J0T1"/>
<evidence type="ECO:0000313" key="5">
    <source>
        <dbReference type="Proteomes" id="UP000234237"/>
    </source>
</evidence>
<dbReference type="EMBL" id="CP018622">
    <property type="protein sequence ID" value="AUJ23611.1"/>
    <property type="molecule type" value="Genomic_DNA"/>
</dbReference>
<dbReference type="InterPro" id="IPR036568">
    <property type="entry name" value="GGCT-like_sf"/>
</dbReference>
<reference evidence="3" key="1">
    <citation type="submission" date="2016-11" db="EMBL/GenBank/DDBJ databases">
        <title>Complete genome sequence of Virgibacillus dokdonensis 21D, a halophilic bacterium isolated from the deep hypersaline anoxic basin Discovery in the Mediterranean Sea.</title>
        <authorList>
            <person name="Zeaiter Z."/>
            <person name="Booth J.M."/>
            <person name="Prosdocimi E.M."/>
            <person name="Mapelli F."/>
            <person name="Fusi M."/>
            <person name="Daffonchio D."/>
            <person name="Borin S."/>
            <person name="Crotti E."/>
        </authorList>
    </citation>
    <scope>NUCLEOTIDE SEQUENCE</scope>
    <source>
        <strain evidence="3">21D</strain>
    </source>
</reference>
<organism evidence="3 5">
    <name type="scientific">Virgibacillus dokdonensis</name>
    <dbReference type="NCBI Taxonomy" id="302167"/>
    <lineage>
        <taxon>Bacteria</taxon>
        <taxon>Bacillati</taxon>
        <taxon>Bacillota</taxon>
        <taxon>Bacilli</taxon>
        <taxon>Bacillales</taxon>
        <taxon>Bacillaceae</taxon>
        <taxon>Virgibacillus</taxon>
    </lineage>
</organism>
<accession>A0A2K9J0T1</accession>
<keyword evidence="6" id="KW-1185">Reference proteome</keyword>
<dbReference type="Gene3D" id="3.10.490.10">
    <property type="entry name" value="Gamma-glutamyl cyclotransferase-like"/>
    <property type="match status" value="1"/>
</dbReference>
<feature type="domain" description="Cupin type-2" evidence="2">
    <location>
        <begin position="185"/>
        <end position="253"/>
    </location>
</feature>
<dbReference type="Proteomes" id="UP000234237">
    <property type="component" value="Chromosome"/>
</dbReference>
<dbReference type="InterPro" id="IPR013096">
    <property type="entry name" value="Cupin_2"/>
</dbReference>
<evidence type="ECO:0000256" key="1">
    <source>
        <dbReference type="ARBA" id="ARBA00022723"/>
    </source>
</evidence>
<evidence type="ECO:0000313" key="6">
    <source>
        <dbReference type="Proteomes" id="UP001356080"/>
    </source>
</evidence>
<dbReference type="SUPFAM" id="SSF51182">
    <property type="entry name" value="RmlC-like cupins"/>
    <property type="match status" value="1"/>
</dbReference>
<evidence type="ECO:0000313" key="4">
    <source>
        <dbReference type="EMBL" id="MEF2292376.1"/>
    </source>
</evidence>
<dbReference type="PANTHER" id="PTHR35848">
    <property type="entry name" value="OXALATE-BINDING PROTEIN"/>
    <property type="match status" value="1"/>
</dbReference>
<dbReference type="InterPro" id="IPR011051">
    <property type="entry name" value="RmlC_Cupin_sf"/>
</dbReference>
<keyword evidence="1" id="KW-0479">Metal-binding</keyword>
<gene>
    <name evidence="3" type="ORF">A21D_00498</name>
    <name evidence="4" type="ORF">V2W34_10215</name>
</gene>
<sequence length="271" mass="31414">MPYLFSFGLTCNLETAKKDLGKWNSYSKAILKEHIYTFTGFHPDFNGGTSTVIQKDGGEVIGIAFEINENQISLLRKNDYGYMLKEVEIYLADKKVKAYIMAPKIIEERRMPSLSYYEGVKASLNQHYPKEIVDHYLERALKRTKKKGVNIQRNHPNDYKYEYGSLLRRIYPWNKTRKSPFGSGIIIVQPGETTEPHNHDEEESFIILEGEGVINVDGETEKVYQEDVIYFEPFSVHSLHNTGGKPLKFLAVWWGAVGIEQYQLENNHWKH</sequence>
<dbReference type="RefSeq" id="WP_101932566.1">
    <property type="nucleotide sequence ID" value="NZ_CP018622.1"/>
</dbReference>
<dbReference type="Proteomes" id="UP001356080">
    <property type="component" value="Unassembled WGS sequence"/>
</dbReference>
<dbReference type="InterPro" id="IPR014710">
    <property type="entry name" value="RmlC-like_jellyroll"/>
</dbReference>
<dbReference type="InterPro" id="IPR051610">
    <property type="entry name" value="GPI/OXD"/>
</dbReference>
<proteinExistence type="predicted"/>
<dbReference type="PANTHER" id="PTHR35848:SF6">
    <property type="entry name" value="CUPIN TYPE-2 DOMAIN-CONTAINING PROTEIN"/>
    <property type="match status" value="1"/>
</dbReference>
<protein>
    <submittedName>
        <fullName evidence="3">Cupin domain protein</fullName>
    </submittedName>
    <submittedName>
        <fullName evidence="4">Cupin domain-containing protein</fullName>
    </submittedName>
</protein>
<dbReference type="KEGG" id="vpn:A21D_00498"/>
<name>A0A2K9J0T1_9BACI</name>
<reference evidence="4 6" key="3">
    <citation type="submission" date="2024-01" db="EMBL/GenBank/DDBJ databases">
        <title>Survival strategy associated with biotechnological potential of Virgibacillus dokdonensis T4.6 isolated from salt-fermented shrimp paste.</title>
        <authorList>
            <person name="Doan T.V."/>
            <person name="Quach N.T."/>
            <person name="Phi Q.-T."/>
        </authorList>
    </citation>
    <scope>NUCLEOTIDE SEQUENCE [LARGE SCALE GENOMIC DNA]</scope>
    <source>
        <strain evidence="4 6">T4.6</strain>
    </source>
</reference>
<evidence type="ECO:0000259" key="2">
    <source>
        <dbReference type="Pfam" id="PF07883"/>
    </source>
</evidence>
<dbReference type="EMBL" id="JAZHPM010000016">
    <property type="protein sequence ID" value="MEF2292376.1"/>
    <property type="molecule type" value="Genomic_DNA"/>
</dbReference>
<reference evidence="5" key="2">
    <citation type="submission" date="2016-11" db="EMBL/GenBank/DDBJ databases">
        <title>Complete genome sequence of Virgibacillus pantothenticus 21D, a halophilic bacterium isolated from the deep hypersaline anoxic basin Discovery in the Mediterranean Sea.</title>
        <authorList>
            <person name="Zeaiter Z."/>
            <person name="Booth J.M."/>
            <person name="Prosdocimi E.M."/>
            <person name="Mapelli F."/>
            <person name="Fusi M."/>
            <person name="Daffonchio D."/>
            <person name="Borin S."/>
            <person name="Crotti E."/>
        </authorList>
    </citation>
    <scope>NUCLEOTIDE SEQUENCE [LARGE SCALE GENOMIC DNA]</scope>
    <source>
        <strain evidence="5">21D</strain>
    </source>
</reference>
<evidence type="ECO:0000313" key="3">
    <source>
        <dbReference type="EMBL" id="AUJ23611.1"/>
    </source>
</evidence>